<dbReference type="Proteomes" id="UP001153737">
    <property type="component" value="Chromosome 13"/>
</dbReference>
<keyword evidence="2 4" id="KW-0863">Zinc-finger</keyword>
<dbReference type="Pfam" id="PF00856">
    <property type="entry name" value="SET"/>
    <property type="match status" value="1"/>
</dbReference>
<dbReference type="EMBL" id="OU896719">
    <property type="protein sequence ID" value="CAH1119372.1"/>
    <property type="molecule type" value="Genomic_DNA"/>
</dbReference>
<dbReference type="GO" id="GO:0008170">
    <property type="term" value="F:N-methyltransferase activity"/>
    <property type="evidence" value="ECO:0007669"/>
    <property type="project" value="UniProtKB-ARBA"/>
</dbReference>
<dbReference type="SUPFAM" id="SSF82199">
    <property type="entry name" value="SET domain"/>
    <property type="match status" value="1"/>
</dbReference>
<evidence type="ECO:0000259" key="5">
    <source>
        <dbReference type="PROSITE" id="PS50280"/>
    </source>
</evidence>
<evidence type="ECO:0000256" key="4">
    <source>
        <dbReference type="PROSITE-ProRule" id="PRU00134"/>
    </source>
</evidence>
<dbReference type="PROSITE" id="PS50865">
    <property type="entry name" value="ZF_MYND_2"/>
    <property type="match status" value="1"/>
</dbReference>
<dbReference type="PANTHER" id="PTHR46455">
    <property type="entry name" value="SET AND MYND DOMAIN CONTAINING, ARTHROPOD-SPECIFIC, MEMBER 4, ISOFORM A"/>
    <property type="match status" value="1"/>
</dbReference>
<feature type="domain" description="MYND-type" evidence="6">
    <location>
        <begin position="8"/>
        <end position="44"/>
    </location>
</feature>
<dbReference type="GO" id="GO:0008757">
    <property type="term" value="F:S-adenosylmethionine-dependent methyltransferase activity"/>
    <property type="evidence" value="ECO:0007669"/>
    <property type="project" value="UniProtKB-ARBA"/>
</dbReference>
<feature type="domain" description="SET" evidence="5">
    <location>
        <begin position="45"/>
        <end position="279"/>
    </location>
</feature>
<evidence type="ECO:0000313" key="7">
    <source>
        <dbReference type="EMBL" id="CAH1119372.1"/>
    </source>
</evidence>
<dbReference type="SMART" id="SM00317">
    <property type="entry name" value="SET"/>
    <property type="match status" value="1"/>
</dbReference>
<evidence type="ECO:0000313" key="8">
    <source>
        <dbReference type="Proteomes" id="UP001153737"/>
    </source>
</evidence>
<dbReference type="PROSITE" id="PS50280">
    <property type="entry name" value="SET"/>
    <property type="match status" value="1"/>
</dbReference>
<evidence type="ECO:0000256" key="2">
    <source>
        <dbReference type="ARBA" id="ARBA00022771"/>
    </source>
</evidence>
<keyword evidence="8" id="KW-1185">Reference proteome</keyword>
<evidence type="ECO:0000259" key="6">
    <source>
        <dbReference type="PROSITE" id="PS50865"/>
    </source>
</evidence>
<dbReference type="Gene3D" id="2.170.270.10">
    <property type="entry name" value="SET domain"/>
    <property type="match status" value="1"/>
</dbReference>
<proteinExistence type="predicted"/>
<reference evidence="7" key="2">
    <citation type="submission" date="2022-10" db="EMBL/GenBank/DDBJ databases">
        <authorList>
            <consortium name="ENA_rothamsted_submissions"/>
            <consortium name="culmorum"/>
            <person name="King R."/>
        </authorList>
    </citation>
    <scope>NUCLEOTIDE SEQUENCE</scope>
</reference>
<dbReference type="GO" id="GO:0008276">
    <property type="term" value="F:protein methyltransferase activity"/>
    <property type="evidence" value="ECO:0007669"/>
    <property type="project" value="UniProtKB-ARBA"/>
</dbReference>
<protein>
    <submittedName>
        <fullName evidence="7">Uncharacterized protein</fullName>
    </submittedName>
</protein>
<dbReference type="AlphaFoldDB" id="A0A9P0DBH7"/>
<dbReference type="InterPro" id="IPR002893">
    <property type="entry name" value="Znf_MYND"/>
</dbReference>
<keyword evidence="1" id="KW-0479">Metal-binding</keyword>
<dbReference type="PANTHER" id="PTHR46455:SF4">
    <property type="entry name" value="GH11294P"/>
    <property type="match status" value="1"/>
</dbReference>
<gene>
    <name evidence="7" type="ORF">PHAECO_LOCUS3816</name>
</gene>
<accession>A0A9P0DBH7</accession>
<dbReference type="GO" id="GO:0008270">
    <property type="term" value="F:zinc ion binding"/>
    <property type="evidence" value="ECO:0007669"/>
    <property type="project" value="UniProtKB-KW"/>
</dbReference>
<organism evidence="7 8">
    <name type="scientific">Phaedon cochleariae</name>
    <name type="common">Mustard beetle</name>
    <dbReference type="NCBI Taxonomy" id="80249"/>
    <lineage>
        <taxon>Eukaryota</taxon>
        <taxon>Metazoa</taxon>
        <taxon>Ecdysozoa</taxon>
        <taxon>Arthropoda</taxon>
        <taxon>Hexapoda</taxon>
        <taxon>Insecta</taxon>
        <taxon>Pterygota</taxon>
        <taxon>Neoptera</taxon>
        <taxon>Endopterygota</taxon>
        <taxon>Coleoptera</taxon>
        <taxon>Polyphaga</taxon>
        <taxon>Cucujiformia</taxon>
        <taxon>Chrysomeloidea</taxon>
        <taxon>Chrysomelidae</taxon>
        <taxon>Chrysomelinae</taxon>
        <taxon>Chrysomelini</taxon>
        <taxon>Phaedon</taxon>
    </lineage>
</organism>
<dbReference type="Pfam" id="PF01753">
    <property type="entry name" value="zf-MYND"/>
    <property type="match status" value="1"/>
</dbReference>
<evidence type="ECO:0000256" key="3">
    <source>
        <dbReference type="ARBA" id="ARBA00022833"/>
    </source>
</evidence>
<dbReference type="OrthoDB" id="5952526at2759"/>
<dbReference type="InterPro" id="IPR053010">
    <property type="entry name" value="SET_SmydA-8"/>
</dbReference>
<keyword evidence="3" id="KW-0862">Zinc</keyword>
<dbReference type="PROSITE" id="PS01360">
    <property type="entry name" value="ZF_MYND_1"/>
    <property type="match status" value="1"/>
</dbReference>
<evidence type="ECO:0000256" key="1">
    <source>
        <dbReference type="ARBA" id="ARBA00022723"/>
    </source>
</evidence>
<dbReference type="SUPFAM" id="SSF144232">
    <property type="entry name" value="HIT/MYND zinc finger-like"/>
    <property type="match status" value="1"/>
</dbReference>
<dbReference type="InterPro" id="IPR001214">
    <property type="entry name" value="SET_dom"/>
</dbReference>
<sequence length="532" mass="60716">MYEEAKKCEVCQKQASHKCGGCHNVYYCCKEHQRSGWKSHKNQCRPYKVCTDDILGRHLVATKDIKPGDLVLQEPPLIWGPAQVTVPVCLGCGTAVDENSRPCSKCGWPMCSEICEKAPSHIPECRYTVMRGDKVSIRNFGMIHPSYQSITVLRMLYQKQFLPEVWKKIDLLESHCEKMKNTQKYQQERIMISQFIQRFFKLKNVFTEEEIMKACGIVMVNSHEVPLTNPPHISIYERASMLEHSCSANCSKSFTDAGGLMVRAGSRIQKGEHLSICYTDPLWGTPSRRHHLQESKLFWCACARCVDPTEFQTYFSALRCQDSSCEGNLLPKSFIDNTTNEKGPDWFCDRCPSVLSSYSVQDILERIGKDLAEMPKGSVRECRSFVRTYSELLHKNHYYLTDVKIALSELIGQEDDCIAEVCDEEVELKARVCRELIDLMERLIPGEKRVKGLILFELHAAIMEVGKRKGDPESFYAALMSSREILSEAIEILKYEPDGLPEGKIYKQAVTNLHDLEAILRTVHKTMGDNPL</sequence>
<dbReference type="CDD" id="cd20071">
    <property type="entry name" value="SET_SMYD"/>
    <property type="match status" value="1"/>
</dbReference>
<dbReference type="Gene3D" id="1.10.220.160">
    <property type="match status" value="1"/>
</dbReference>
<reference evidence="7" key="1">
    <citation type="submission" date="2022-01" db="EMBL/GenBank/DDBJ databases">
        <authorList>
            <person name="King R."/>
        </authorList>
    </citation>
    <scope>NUCLEOTIDE SEQUENCE</scope>
</reference>
<dbReference type="InterPro" id="IPR046341">
    <property type="entry name" value="SET_dom_sf"/>
</dbReference>
<name>A0A9P0DBH7_PHACE</name>
<dbReference type="Gene3D" id="6.10.140.2220">
    <property type="match status" value="2"/>
</dbReference>